<sequence>MYISRVVIDYENRRKTRDLMHLGAYHNWVEHSFSEEISQGVRSRKLWRIDRLDGEFVLLIISEVKPDISKLERYGVPGTGMTKDYTMFLNSIEQGMKARFKITLNPVVSMPTEGARRGRVVPLVNIEDQMKFLKDRSVKHGFYVDDNDFQITERSFEPLKKNNGRDLRISRVTYEGNLIVQDIDKFRDLLINGMGQKKAYGFGLMTIIPVKEDV</sequence>
<dbReference type="SUPFAM" id="SSF117987">
    <property type="entry name" value="CRISPR-associated protein"/>
    <property type="match status" value="2"/>
</dbReference>
<dbReference type="KEGG" id="abae:CL176_04475"/>
<reference evidence="1 2" key="1">
    <citation type="submission" date="2017-09" db="EMBL/GenBank/DDBJ databases">
        <title>Complete genome sequence of Oxytococcus suis strain ZY16052.</title>
        <authorList>
            <person name="Li F."/>
        </authorList>
    </citation>
    <scope>NUCLEOTIDE SEQUENCE [LARGE SCALE GENOMIC DNA]</scope>
    <source>
        <strain evidence="1 2">ZY16052</strain>
    </source>
</reference>
<dbReference type="Gene3D" id="3.30.70.1210">
    <property type="entry name" value="Crispr-associated protein, domain 2"/>
    <property type="match status" value="1"/>
</dbReference>
<keyword evidence="2" id="KW-1185">Reference proteome</keyword>
<accession>A0A347WJQ4</accession>
<dbReference type="Proteomes" id="UP000263232">
    <property type="component" value="Chromosome"/>
</dbReference>
<evidence type="ECO:0000313" key="1">
    <source>
        <dbReference type="EMBL" id="AXY25311.1"/>
    </source>
</evidence>
<dbReference type="AlphaFoldDB" id="A0A347WJQ4"/>
<dbReference type="RefSeq" id="WP_118990224.1">
    <property type="nucleotide sequence ID" value="NZ_CP023434.1"/>
</dbReference>
<dbReference type="EMBL" id="CP023434">
    <property type="protein sequence ID" value="AXY25311.1"/>
    <property type="molecule type" value="Genomic_DNA"/>
</dbReference>
<dbReference type="Pfam" id="PF08798">
    <property type="entry name" value="CRISPR_assoc"/>
    <property type="match status" value="1"/>
</dbReference>
<dbReference type="OrthoDB" id="9795689at2"/>
<proteinExistence type="predicted"/>
<dbReference type="InterPro" id="IPR010179">
    <property type="entry name" value="CRISPR-assoc_prot_Cse3"/>
</dbReference>
<name>A0A347WJQ4_9LACT</name>
<dbReference type="SMART" id="SM01101">
    <property type="entry name" value="CRISPR_assoc"/>
    <property type="match status" value="1"/>
</dbReference>
<dbReference type="NCBIfam" id="TIGR01907">
    <property type="entry name" value="casE_Cse3"/>
    <property type="match status" value="1"/>
</dbReference>
<organism evidence="1 2">
    <name type="scientific">Suicoccus acidiformans</name>
    <dbReference type="NCBI Taxonomy" id="2036206"/>
    <lineage>
        <taxon>Bacteria</taxon>
        <taxon>Bacillati</taxon>
        <taxon>Bacillota</taxon>
        <taxon>Bacilli</taxon>
        <taxon>Lactobacillales</taxon>
        <taxon>Aerococcaceae</taxon>
        <taxon>Suicoccus</taxon>
    </lineage>
</organism>
<protein>
    <submittedName>
        <fullName evidence="1">Type I-E CRISPR-associated protein Cas6/Cse3/CasE</fullName>
    </submittedName>
</protein>
<gene>
    <name evidence="1" type="primary">cas6e</name>
    <name evidence="1" type="ORF">CL176_04475</name>
</gene>
<dbReference type="CDD" id="cd09727">
    <property type="entry name" value="Cas6_I-E"/>
    <property type="match status" value="1"/>
</dbReference>
<evidence type="ECO:0000313" key="2">
    <source>
        <dbReference type="Proteomes" id="UP000263232"/>
    </source>
</evidence>
<dbReference type="Gene3D" id="3.30.70.1200">
    <property type="entry name" value="Crispr-associated protein, domain 1"/>
    <property type="match status" value="1"/>
</dbReference>